<evidence type="ECO:0000256" key="2">
    <source>
        <dbReference type="ARBA" id="ARBA00022448"/>
    </source>
</evidence>
<feature type="transmembrane region" description="Helical" evidence="8">
    <location>
        <begin position="375"/>
        <end position="395"/>
    </location>
</feature>
<dbReference type="Gene3D" id="1.20.1740.10">
    <property type="entry name" value="Amino acid/polyamine transporter I"/>
    <property type="match status" value="1"/>
</dbReference>
<evidence type="ECO:0000259" key="9">
    <source>
        <dbReference type="Pfam" id="PF00324"/>
    </source>
</evidence>
<evidence type="ECO:0000256" key="4">
    <source>
        <dbReference type="ARBA" id="ARBA00022970"/>
    </source>
</evidence>
<dbReference type="InterPro" id="IPR004840">
    <property type="entry name" value="Amino_acid_permease_CS"/>
</dbReference>
<dbReference type="AlphaFoldDB" id="A0A9P4IVT5"/>
<dbReference type="PIRSF" id="PIRSF006060">
    <property type="entry name" value="AA_transporter"/>
    <property type="match status" value="1"/>
</dbReference>
<evidence type="ECO:0000256" key="8">
    <source>
        <dbReference type="SAM" id="Phobius"/>
    </source>
</evidence>
<feature type="transmembrane region" description="Helical" evidence="8">
    <location>
        <begin position="156"/>
        <end position="177"/>
    </location>
</feature>
<keyword evidence="3 8" id="KW-0812">Transmembrane</keyword>
<comment type="subcellular location">
    <subcellularLocation>
        <location evidence="1">Membrane</location>
        <topology evidence="1">Multi-pass membrane protein</topology>
    </subcellularLocation>
</comment>
<reference evidence="10" key="1">
    <citation type="journal article" date="2020" name="Stud. Mycol.">
        <title>101 Dothideomycetes genomes: a test case for predicting lifestyles and emergence of pathogens.</title>
        <authorList>
            <person name="Haridas S."/>
            <person name="Albert R."/>
            <person name="Binder M."/>
            <person name="Bloem J."/>
            <person name="Labutti K."/>
            <person name="Salamov A."/>
            <person name="Andreopoulos B."/>
            <person name="Baker S."/>
            <person name="Barry K."/>
            <person name="Bills G."/>
            <person name="Bluhm B."/>
            <person name="Cannon C."/>
            <person name="Castanera R."/>
            <person name="Culley D."/>
            <person name="Daum C."/>
            <person name="Ezra D."/>
            <person name="Gonzalez J."/>
            <person name="Henrissat B."/>
            <person name="Kuo A."/>
            <person name="Liang C."/>
            <person name="Lipzen A."/>
            <person name="Lutzoni F."/>
            <person name="Magnuson J."/>
            <person name="Mondo S."/>
            <person name="Nolan M."/>
            <person name="Ohm R."/>
            <person name="Pangilinan J."/>
            <person name="Park H.-J."/>
            <person name="Ramirez L."/>
            <person name="Alfaro M."/>
            <person name="Sun H."/>
            <person name="Tritt A."/>
            <person name="Yoshinaga Y."/>
            <person name="Zwiers L.-H."/>
            <person name="Turgeon B."/>
            <person name="Goodwin S."/>
            <person name="Spatafora J."/>
            <person name="Crous P."/>
            <person name="Grigoriev I."/>
        </authorList>
    </citation>
    <scope>NUCLEOTIDE SEQUENCE</scope>
    <source>
        <strain evidence="10">CBS 260.36</strain>
    </source>
</reference>
<dbReference type="Proteomes" id="UP000799439">
    <property type="component" value="Unassembled WGS sequence"/>
</dbReference>
<feature type="transmembrane region" description="Helical" evidence="8">
    <location>
        <begin position="278"/>
        <end position="299"/>
    </location>
</feature>
<feature type="transmembrane region" description="Helical" evidence="8">
    <location>
        <begin position="73"/>
        <end position="90"/>
    </location>
</feature>
<name>A0A9P4IVT5_9PEZI</name>
<feature type="transmembrane region" description="Helical" evidence="8">
    <location>
        <begin position="330"/>
        <end position="355"/>
    </location>
</feature>
<comment type="caution">
    <text evidence="10">The sequence shown here is derived from an EMBL/GenBank/DDBJ whole genome shotgun (WGS) entry which is preliminary data.</text>
</comment>
<feature type="transmembrane region" description="Helical" evidence="8">
    <location>
        <begin position="401"/>
        <end position="424"/>
    </location>
</feature>
<sequence>METKKEYAAGGSPVTNESTLESAPSVQYGEIEQIGSTHRGLKSRHIQLIAIGGAIGTGLFIGSGAILANSGPAPLLMAYIVMSMFIWIVMQDVGEMTAWMPVRGVTIPYMVKKFVDPSLAFATGWNYWFSSGLTPGAEATAAALLFEYWTTAVPSAVWITIVHGVILALNLGAVRYFGEAEFWFASIKILAITGLIIMGFVLMLGGGPNHDRSGFRYWNDPGAFHEYLVTGQTGNFLAFWYALIKAGFAFIGSPESITNTAGECQAPRRNIPKAARRFIYRLLVFYMLGAFVIGMLVPWTDPHLLGSSSSAASPFVIAIKNAKISGLDDIVNFALITSAWSAGNSALYSGSRMLYGIARQGLAPRIFQKCNRLGVPYYAVIITWVIGLLAFLNVSSNGANVFGWISDIITVSGIVNWVVVLFTYTRFRKATFFHGIRHRLPFKSLLQPYTTWFTMFVISLMTLTNGFYNFFPGKWSTANFVTSYVAILIFAVLYAGHKIKHKGPLCLKIKEIDLVSGLEEVEEITANDIPPVPKNFAQKLWYWIC</sequence>
<evidence type="ECO:0000256" key="5">
    <source>
        <dbReference type="ARBA" id="ARBA00022989"/>
    </source>
</evidence>
<organism evidence="10 11">
    <name type="scientific">Myriangium duriaei CBS 260.36</name>
    <dbReference type="NCBI Taxonomy" id="1168546"/>
    <lineage>
        <taxon>Eukaryota</taxon>
        <taxon>Fungi</taxon>
        <taxon>Dikarya</taxon>
        <taxon>Ascomycota</taxon>
        <taxon>Pezizomycotina</taxon>
        <taxon>Dothideomycetes</taxon>
        <taxon>Dothideomycetidae</taxon>
        <taxon>Myriangiales</taxon>
        <taxon>Myriangiaceae</taxon>
        <taxon>Myriangium</taxon>
    </lineage>
</organism>
<feature type="region of interest" description="Disordered" evidence="7">
    <location>
        <begin position="1"/>
        <end position="22"/>
    </location>
</feature>
<dbReference type="PROSITE" id="PS00218">
    <property type="entry name" value="AMINO_ACID_PERMEASE_1"/>
    <property type="match status" value="1"/>
</dbReference>
<dbReference type="EMBL" id="ML996089">
    <property type="protein sequence ID" value="KAF2150556.1"/>
    <property type="molecule type" value="Genomic_DNA"/>
</dbReference>
<evidence type="ECO:0000256" key="7">
    <source>
        <dbReference type="SAM" id="MobiDB-lite"/>
    </source>
</evidence>
<evidence type="ECO:0000256" key="1">
    <source>
        <dbReference type="ARBA" id="ARBA00004141"/>
    </source>
</evidence>
<dbReference type="Pfam" id="PF00324">
    <property type="entry name" value="AA_permease"/>
    <property type="match status" value="1"/>
</dbReference>
<feature type="domain" description="Amino acid permease/ SLC12A" evidence="9">
    <location>
        <begin position="45"/>
        <end position="502"/>
    </location>
</feature>
<feature type="transmembrane region" description="Helical" evidence="8">
    <location>
        <begin position="183"/>
        <end position="206"/>
    </location>
</feature>
<keyword evidence="4" id="KW-0029">Amino-acid transport</keyword>
<dbReference type="PANTHER" id="PTHR43341">
    <property type="entry name" value="AMINO ACID PERMEASE"/>
    <property type="match status" value="1"/>
</dbReference>
<dbReference type="InterPro" id="IPR050524">
    <property type="entry name" value="APC_YAT"/>
</dbReference>
<dbReference type="FunFam" id="1.20.1740.10:FF:000006">
    <property type="entry name" value="General amino acid permease"/>
    <property type="match status" value="1"/>
</dbReference>
<accession>A0A9P4IVT5</accession>
<keyword evidence="2" id="KW-0813">Transport</keyword>
<keyword evidence="6 8" id="KW-0472">Membrane</keyword>
<protein>
    <recommendedName>
        <fullName evidence="9">Amino acid permease/ SLC12A domain-containing protein</fullName>
    </recommendedName>
</protein>
<feature type="transmembrane region" description="Helical" evidence="8">
    <location>
        <begin position="48"/>
        <end position="67"/>
    </location>
</feature>
<dbReference type="GO" id="GO:0016020">
    <property type="term" value="C:membrane"/>
    <property type="evidence" value="ECO:0007669"/>
    <property type="project" value="UniProtKB-SubCell"/>
</dbReference>
<feature type="compositionally biased region" description="Polar residues" evidence="7">
    <location>
        <begin position="13"/>
        <end position="22"/>
    </location>
</feature>
<feature type="transmembrane region" description="Helical" evidence="8">
    <location>
        <begin position="475"/>
        <end position="495"/>
    </location>
</feature>
<evidence type="ECO:0000313" key="10">
    <source>
        <dbReference type="EMBL" id="KAF2150556.1"/>
    </source>
</evidence>
<keyword evidence="11" id="KW-1185">Reference proteome</keyword>
<proteinExistence type="predicted"/>
<dbReference type="PANTHER" id="PTHR43341:SF36">
    <property type="entry name" value="PROLINE-SPECIFIC PERMEASE"/>
    <property type="match status" value="1"/>
</dbReference>
<feature type="transmembrane region" description="Helical" evidence="8">
    <location>
        <begin position="445"/>
        <end position="463"/>
    </location>
</feature>
<evidence type="ECO:0000256" key="3">
    <source>
        <dbReference type="ARBA" id="ARBA00022692"/>
    </source>
</evidence>
<evidence type="ECO:0000256" key="6">
    <source>
        <dbReference type="ARBA" id="ARBA00023136"/>
    </source>
</evidence>
<evidence type="ECO:0000313" key="11">
    <source>
        <dbReference type="Proteomes" id="UP000799439"/>
    </source>
</evidence>
<dbReference type="InterPro" id="IPR004841">
    <property type="entry name" value="AA-permease/SLC12A_dom"/>
</dbReference>
<keyword evidence="5 8" id="KW-1133">Transmembrane helix</keyword>
<dbReference type="OrthoDB" id="3900342at2759"/>
<gene>
    <name evidence="10" type="ORF">K461DRAFT_178125</name>
</gene>
<dbReference type="GO" id="GO:0015171">
    <property type="term" value="F:amino acid transmembrane transporter activity"/>
    <property type="evidence" value="ECO:0007669"/>
    <property type="project" value="TreeGrafter"/>
</dbReference>